<keyword evidence="2" id="KW-1185">Reference proteome</keyword>
<evidence type="ECO:0000313" key="2">
    <source>
        <dbReference type="Proteomes" id="UP000579945"/>
    </source>
</evidence>
<dbReference type="Proteomes" id="UP000579945">
    <property type="component" value="Unassembled WGS sequence"/>
</dbReference>
<dbReference type="GeneID" id="95395739"/>
<protein>
    <recommendedName>
        <fullName evidence="3">DUF742 domain-containing protein</fullName>
    </recommendedName>
</protein>
<comment type="caution">
    <text evidence="1">The sequence shown here is derived from an EMBL/GenBank/DDBJ whole genome shotgun (WGS) entry which is preliminary data.</text>
</comment>
<dbReference type="Pfam" id="PF05331">
    <property type="entry name" value="DUF742"/>
    <property type="match status" value="1"/>
</dbReference>
<accession>A0A7W5VD02</accession>
<dbReference type="PANTHER" id="PTHR36221:SF1">
    <property type="entry name" value="DUF742 DOMAIN-CONTAINING PROTEIN"/>
    <property type="match status" value="1"/>
</dbReference>
<dbReference type="EMBL" id="JACIBV010000003">
    <property type="protein sequence ID" value="MBB3733814.1"/>
    <property type="molecule type" value="Genomic_DNA"/>
</dbReference>
<dbReference type="AlphaFoldDB" id="A0A7W5VD02"/>
<name>A0A7W5VD02_9ACTN</name>
<organism evidence="1 2">
    <name type="scientific">Nonomuraea dietziae</name>
    <dbReference type="NCBI Taxonomy" id="65515"/>
    <lineage>
        <taxon>Bacteria</taxon>
        <taxon>Bacillati</taxon>
        <taxon>Actinomycetota</taxon>
        <taxon>Actinomycetes</taxon>
        <taxon>Streptosporangiales</taxon>
        <taxon>Streptosporangiaceae</taxon>
        <taxon>Nonomuraea</taxon>
    </lineage>
</organism>
<evidence type="ECO:0008006" key="3">
    <source>
        <dbReference type="Google" id="ProtNLM"/>
    </source>
</evidence>
<sequence>MSGPDAPKDYADQAVRPFVITGGRVRASRNTIGVDTLLMTAPDPPPLPRAAPREQHALLRICARLHPLVEAAAQLQLPVSVVAIVACDLVDSGHLHARSPIPEAERPSLTMLQELLDGLRKL</sequence>
<reference evidence="1 2" key="1">
    <citation type="submission" date="2020-08" db="EMBL/GenBank/DDBJ databases">
        <title>Sequencing the genomes of 1000 actinobacteria strains.</title>
        <authorList>
            <person name="Klenk H.-P."/>
        </authorList>
    </citation>
    <scope>NUCLEOTIDE SEQUENCE [LARGE SCALE GENOMIC DNA]</scope>
    <source>
        <strain evidence="1 2">DSM 44320</strain>
    </source>
</reference>
<dbReference type="PANTHER" id="PTHR36221">
    <property type="entry name" value="DUF742 DOMAIN-CONTAINING PROTEIN"/>
    <property type="match status" value="1"/>
</dbReference>
<evidence type="ECO:0000313" key="1">
    <source>
        <dbReference type="EMBL" id="MBB3733814.1"/>
    </source>
</evidence>
<proteinExistence type="predicted"/>
<gene>
    <name evidence="1" type="ORF">FHR33_009767</name>
</gene>
<dbReference type="InterPro" id="IPR007995">
    <property type="entry name" value="DUF742"/>
</dbReference>
<dbReference type="RefSeq" id="WP_183662539.1">
    <property type="nucleotide sequence ID" value="NZ_JACIBV010000003.1"/>
</dbReference>